<feature type="binding site" evidence="15">
    <location>
        <begin position="385"/>
        <end position="389"/>
    </location>
    <ligand>
        <name>3'-phosphoadenylyl sulfate</name>
        <dbReference type="ChEBI" id="CHEBI:58339"/>
    </ligand>
</feature>
<dbReference type="GO" id="GO:0000139">
    <property type="term" value="C:Golgi membrane"/>
    <property type="evidence" value="ECO:0007669"/>
    <property type="project" value="UniProtKB-SubCell"/>
</dbReference>
<evidence type="ECO:0000256" key="5">
    <source>
        <dbReference type="ARBA" id="ARBA00022989"/>
    </source>
</evidence>
<evidence type="ECO:0000256" key="6">
    <source>
        <dbReference type="ARBA" id="ARBA00023034"/>
    </source>
</evidence>
<evidence type="ECO:0000256" key="3">
    <source>
        <dbReference type="ARBA" id="ARBA00022692"/>
    </source>
</evidence>
<keyword evidence="9" id="KW-0325">Glycoprotein</keyword>
<evidence type="ECO:0000256" key="4">
    <source>
        <dbReference type="ARBA" id="ARBA00022968"/>
    </source>
</evidence>
<evidence type="ECO:0000256" key="8">
    <source>
        <dbReference type="ARBA" id="ARBA00023157"/>
    </source>
</evidence>
<evidence type="ECO:0000259" key="18">
    <source>
        <dbReference type="Pfam" id="PF00685"/>
    </source>
</evidence>
<comment type="caution">
    <text evidence="19">The sequence shown here is derived from an EMBL/GenBank/DDBJ whole genome shotgun (WGS) entry which is preliminary data.</text>
</comment>
<dbReference type="EC" id="2.8.2.23" evidence="11"/>
<evidence type="ECO:0000256" key="1">
    <source>
        <dbReference type="ARBA" id="ARBA00004323"/>
    </source>
</evidence>
<keyword evidence="7 17" id="KW-0472">Membrane</keyword>
<evidence type="ECO:0000256" key="9">
    <source>
        <dbReference type="ARBA" id="ARBA00023180"/>
    </source>
</evidence>
<proteinExistence type="predicted"/>
<comment type="catalytic activity">
    <reaction evidence="10">
        <text>alpha-D-glucosaminyl-[heparan sulfate](n) + 3'-phosphoadenylyl sulfate = 3-sulfo-alpha-D-glucosaminyl-[heparan sulfate](n) + adenosine 3',5'-bisphosphate + H(+)</text>
        <dbReference type="Rhea" id="RHEA:15461"/>
        <dbReference type="Rhea" id="RHEA-COMP:9830"/>
        <dbReference type="Rhea" id="RHEA-COMP:9831"/>
        <dbReference type="ChEBI" id="CHEBI:15378"/>
        <dbReference type="ChEBI" id="CHEBI:58339"/>
        <dbReference type="ChEBI" id="CHEBI:58343"/>
        <dbReference type="ChEBI" id="CHEBI:58388"/>
        <dbReference type="ChEBI" id="CHEBI:70975"/>
        <dbReference type="EC" id="2.8.2.23"/>
    </reaction>
</comment>
<dbReference type="InterPro" id="IPR000863">
    <property type="entry name" value="Sulfotransferase_dom"/>
</dbReference>
<gene>
    <name evidence="19" type="ORF">BV898_15856</name>
</gene>
<evidence type="ECO:0000256" key="13">
    <source>
        <dbReference type="ARBA" id="ARBA00077477"/>
    </source>
</evidence>
<keyword evidence="3 17" id="KW-0812">Transmembrane</keyword>
<feature type="binding site" evidence="15">
    <location>
        <position position="266"/>
    </location>
    <ligand>
        <name>3'-phosphoadenylyl sulfate</name>
        <dbReference type="ChEBI" id="CHEBI:58339"/>
    </ligand>
</feature>
<evidence type="ECO:0000256" key="7">
    <source>
        <dbReference type="ARBA" id="ARBA00023136"/>
    </source>
</evidence>
<dbReference type="InterPro" id="IPR027417">
    <property type="entry name" value="P-loop_NTPase"/>
</dbReference>
<feature type="domain" description="Sulfotransferase" evidence="18">
    <location>
        <begin position="166"/>
        <end position="407"/>
    </location>
</feature>
<evidence type="ECO:0000256" key="11">
    <source>
        <dbReference type="ARBA" id="ARBA00066719"/>
    </source>
</evidence>
<keyword evidence="6" id="KW-0333">Golgi apparatus</keyword>
<dbReference type="InterPro" id="IPR037359">
    <property type="entry name" value="NST/OST"/>
</dbReference>
<dbReference type="Gene3D" id="3.40.50.300">
    <property type="entry name" value="P-loop containing nucleotide triphosphate hydrolases"/>
    <property type="match status" value="1"/>
</dbReference>
<evidence type="ECO:0000256" key="17">
    <source>
        <dbReference type="SAM" id="Phobius"/>
    </source>
</evidence>
<keyword evidence="4" id="KW-0735">Signal-anchor</keyword>
<evidence type="ECO:0000256" key="16">
    <source>
        <dbReference type="PIRSR" id="PIRSR637359-3"/>
    </source>
</evidence>
<organism evidence="19 20">
    <name type="scientific">Hypsibius exemplaris</name>
    <name type="common">Freshwater tardigrade</name>
    <dbReference type="NCBI Taxonomy" id="2072580"/>
    <lineage>
        <taxon>Eukaryota</taxon>
        <taxon>Metazoa</taxon>
        <taxon>Ecdysozoa</taxon>
        <taxon>Tardigrada</taxon>
        <taxon>Eutardigrada</taxon>
        <taxon>Parachela</taxon>
        <taxon>Hypsibioidea</taxon>
        <taxon>Hypsibiidae</taxon>
        <taxon>Hypsibius</taxon>
    </lineage>
</organism>
<protein>
    <recommendedName>
        <fullName evidence="12">Heparan sulfate glucosamine 3-O-sulfotransferase 5</fullName>
        <ecNumber evidence="11">2.8.2.23</ecNumber>
    </recommendedName>
    <alternativeName>
        <fullName evidence="13">Heparan sulfate D-glucosaminyl 3-O-sulfotransferase 5</fullName>
    </alternativeName>
</protein>
<dbReference type="GO" id="GO:0008467">
    <property type="term" value="F:[heparan sulfate]-glucosamine 3-sulfotransferase activity"/>
    <property type="evidence" value="ECO:0007669"/>
    <property type="project" value="UniProtKB-EC"/>
</dbReference>
<feature type="transmembrane region" description="Helical" evidence="17">
    <location>
        <begin position="44"/>
        <end position="66"/>
    </location>
</feature>
<feature type="binding site" evidence="15">
    <location>
        <begin position="175"/>
        <end position="179"/>
    </location>
    <ligand>
        <name>3'-phosphoadenylyl sulfate</name>
        <dbReference type="ChEBI" id="CHEBI:58339"/>
    </ligand>
</feature>
<dbReference type="EMBL" id="MTYJ01000224">
    <property type="protein sequence ID" value="OWA51370.1"/>
    <property type="molecule type" value="Genomic_DNA"/>
</dbReference>
<evidence type="ECO:0000313" key="20">
    <source>
        <dbReference type="Proteomes" id="UP000192578"/>
    </source>
</evidence>
<evidence type="ECO:0000313" key="19">
    <source>
        <dbReference type="EMBL" id="OWA51370.1"/>
    </source>
</evidence>
<dbReference type="OrthoDB" id="411451at2759"/>
<evidence type="ECO:0000256" key="2">
    <source>
        <dbReference type="ARBA" id="ARBA00022679"/>
    </source>
</evidence>
<dbReference type="Proteomes" id="UP000192578">
    <property type="component" value="Unassembled WGS sequence"/>
</dbReference>
<accession>A0A9X6NCF4</accession>
<comment type="subcellular location">
    <subcellularLocation>
        <location evidence="1">Golgi apparatus membrane</location>
        <topology evidence="1">Single-pass type II membrane protein</topology>
    </subcellularLocation>
</comment>
<keyword evidence="8 16" id="KW-1015">Disulfide bond</keyword>
<feature type="active site" description="For sulfotransferase activity" evidence="14">
    <location>
        <position position="175"/>
    </location>
</feature>
<dbReference type="PANTHER" id="PTHR10605">
    <property type="entry name" value="HEPARAN SULFATE SULFOTRANSFERASE"/>
    <property type="match status" value="1"/>
</dbReference>
<keyword evidence="2" id="KW-0808">Transferase</keyword>
<dbReference type="AlphaFoldDB" id="A0A9X6NCF4"/>
<keyword evidence="20" id="KW-1185">Reference proteome</keyword>
<dbReference type="Pfam" id="PF00685">
    <property type="entry name" value="Sulfotransfer_1"/>
    <property type="match status" value="1"/>
</dbReference>
<evidence type="ECO:0000256" key="14">
    <source>
        <dbReference type="PIRSR" id="PIRSR637359-1"/>
    </source>
</evidence>
<dbReference type="PANTHER" id="PTHR10605:SF65">
    <property type="entry name" value="GH20068P"/>
    <property type="match status" value="1"/>
</dbReference>
<sequence>MIIDFKLPPEKPIGKATIPHHNHHDHQQQPAFIPCFRWPTRGTLLVSVTLAGCLLLATILLLLSVATSALHTLHTSLLQVPNITTFLHPDNNFLLLVDDGLNGRMVEFDGRSVGLDGQNIALDGRTVGRDGRTVGLDGLTVGPDGPDSQSVGRPRWTTERLARRLPQCIIIGARKSGTRALIEFLNLHPRIRKASDEIHFFDEEQNFQRGLDWYRRKMPFSYADQITIEKSPAYFITRYVPERIRAMNATIRLVIVVKDPVTRVISDYAQTLANRIKKGKHYLSFEDTVLTPDGAVDVSYKPIRVSLYHRHLEYWLRVFPRDQLLIVDGDRLVTDPVLELERVETFLGLEHRINASHFHFNATKGFFCIRDAQNDRVDRCLSKTKGRAHPDVPSDVMAKLRDFFRPHNERFFREIGRRFDW</sequence>
<name>A0A9X6NCF4_HYPEX</name>
<dbReference type="SUPFAM" id="SSF52540">
    <property type="entry name" value="P-loop containing nucleoside triphosphate hydrolases"/>
    <property type="match status" value="1"/>
</dbReference>
<dbReference type="FunFam" id="3.40.50.300:FF:000603">
    <property type="entry name" value="Sulfotransferase"/>
    <property type="match status" value="1"/>
</dbReference>
<evidence type="ECO:0000256" key="15">
    <source>
        <dbReference type="PIRSR" id="PIRSR637359-2"/>
    </source>
</evidence>
<evidence type="ECO:0000256" key="12">
    <source>
        <dbReference type="ARBA" id="ARBA00071906"/>
    </source>
</evidence>
<evidence type="ECO:0000256" key="10">
    <source>
        <dbReference type="ARBA" id="ARBA00052516"/>
    </source>
</evidence>
<keyword evidence="5 17" id="KW-1133">Transmembrane helix</keyword>
<reference evidence="20" key="1">
    <citation type="submission" date="2017-01" db="EMBL/GenBank/DDBJ databases">
        <title>Comparative genomics of anhydrobiosis in the tardigrade Hypsibius dujardini.</title>
        <authorList>
            <person name="Yoshida Y."/>
            <person name="Koutsovoulos G."/>
            <person name="Laetsch D."/>
            <person name="Stevens L."/>
            <person name="Kumar S."/>
            <person name="Horikawa D."/>
            <person name="Ishino K."/>
            <person name="Komine S."/>
            <person name="Tomita M."/>
            <person name="Blaxter M."/>
            <person name="Arakawa K."/>
        </authorList>
    </citation>
    <scope>NUCLEOTIDE SEQUENCE [LARGE SCALE GENOMIC DNA]</scope>
    <source>
        <strain evidence="20">Z151</strain>
    </source>
</reference>
<feature type="disulfide bond" evidence="16">
    <location>
        <begin position="368"/>
        <end position="380"/>
    </location>
</feature>